<organism evidence="1 2">
    <name type="scientific">Aquipseudomonas alcaligenes</name>
    <name type="common">Pseudomonas alcaligenes</name>
    <dbReference type="NCBI Taxonomy" id="43263"/>
    <lineage>
        <taxon>Bacteria</taxon>
        <taxon>Pseudomonadati</taxon>
        <taxon>Pseudomonadota</taxon>
        <taxon>Gammaproteobacteria</taxon>
        <taxon>Pseudomonadales</taxon>
        <taxon>Pseudomonadaceae</taxon>
        <taxon>Aquipseudomonas</taxon>
    </lineage>
</organism>
<dbReference type="InterPro" id="IPR011051">
    <property type="entry name" value="RmlC_Cupin_sf"/>
</dbReference>
<dbReference type="Gene3D" id="2.60.120.10">
    <property type="entry name" value="Jelly Rolls"/>
    <property type="match status" value="1"/>
</dbReference>
<dbReference type="InterPro" id="IPR014710">
    <property type="entry name" value="RmlC-like_jellyroll"/>
</dbReference>
<proteinExistence type="predicted"/>
<gene>
    <name evidence="1" type="ORF">SAMN05878282_11014</name>
</gene>
<reference evidence="1 2" key="1">
    <citation type="submission" date="2017-01" db="EMBL/GenBank/DDBJ databases">
        <authorList>
            <person name="Mah S.A."/>
            <person name="Swanson W.J."/>
            <person name="Moy G.W."/>
            <person name="Vacquier V.D."/>
        </authorList>
    </citation>
    <scope>NUCLEOTIDE SEQUENCE [LARGE SCALE GENOMIC DNA]</scope>
    <source>
        <strain evidence="1 2">RU36E</strain>
    </source>
</reference>
<sequence length="106" mass="11651">MPPETINLLQAVPERAAAEQFVPLLQRDGLLLEQIVSHGKASPEGFWYDQPQPEWVALLRGSARLEFADGEQSLVAGDALLIPAHCRHRVAECSLDAVWLALHFGA</sequence>
<evidence type="ECO:0000313" key="1">
    <source>
        <dbReference type="EMBL" id="SIQ90264.1"/>
    </source>
</evidence>
<accession>A0A1N6WJN0</accession>
<protein>
    <submittedName>
        <fullName evidence="1">Cupin 2 domain-containing protein</fullName>
    </submittedName>
</protein>
<dbReference type="SUPFAM" id="SSF51182">
    <property type="entry name" value="RmlC-like cupins"/>
    <property type="match status" value="1"/>
</dbReference>
<dbReference type="Proteomes" id="UP000185841">
    <property type="component" value="Unassembled WGS sequence"/>
</dbReference>
<dbReference type="CDD" id="cd06981">
    <property type="entry name" value="cupin_reut_a1446"/>
    <property type="match status" value="1"/>
</dbReference>
<name>A0A1N6WJN0_AQUAC</name>
<dbReference type="AlphaFoldDB" id="A0A1N6WJN0"/>
<dbReference type="RefSeq" id="WP_076428714.1">
    <property type="nucleotide sequence ID" value="NZ_FTMP01000010.1"/>
</dbReference>
<dbReference type="EMBL" id="FTMP01000010">
    <property type="protein sequence ID" value="SIQ90264.1"/>
    <property type="molecule type" value="Genomic_DNA"/>
</dbReference>
<evidence type="ECO:0000313" key="2">
    <source>
        <dbReference type="Proteomes" id="UP000185841"/>
    </source>
</evidence>